<gene>
    <name evidence="9" type="primary">ubiA_6</name>
    <name evidence="9" type="ORF">SDC9_35460</name>
</gene>
<dbReference type="Gene3D" id="1.10.357.140">
    <property type="entry name" value="UbiA prenyltransferase"/>
    <property type="match status" value="1"/>
</dbReference>
<dbReference type="FunFam" id="1.10.357.140:FF:000008">
    <property type="entry name" value="4-hydroxybenzoate octaprenyltransferase"/>
    <property type="match status" value="1"/>
</dbReference>
<feature type="transmembrane region" description="Helical" evidence="8">
    <location>
        <begin position="85"/>
        <end position="106"/>
    </location>
</feature>
<dbReference type="GO" id="GO:0006744">
    <property type="term" value="P:ubiquinone biosynthetic process"/>
    <property type="evidence" value="ECO:0007669"/>
    <property type="project" value="TreeGrafter"/>
</dbReference>
<evidence type="ECO:0000256" key="4">
    <source>
        <dbReference type="ARBA" id="ARBA00022679"/>
    </source>
</evidence>
<dbReference type="GO" id="GO:0005886">
    <property type="term" value="C:plasma membrane"/>
    <property type="evidence" value="ECO:0007669"/>
    <property type="project" value="TreeGrafter"/>
</dbReference>
<proteinExistence type="inferred from homology"/>
<evidence type="ECO:0000256" key="1">
    <source>
        <dbReference type="ARBA" id="ARBA00001946"/>
    </source>
</evidence>
<dbReference type="InterPro" id="IPR044878">
    <property type="entry name" value="UbiA_sf"/>
</dbReference>
<protein>
    <submittedName>
        <fullName evidence="9">4-hydroxybenzoate octaprenyltransferase</fullName>
        <ecNumber evidence="9">2.5.1.-</ecNumber>
    </submittedName>
</protein>
<dbReference type="PANTHER" id="PTHR11048">
    <property type="entry name" value="PRENYLTRANSFERASES"/>
    <property type="match status" value="1"/>
</dbReference>
<evidence type="ECO:0000256" key="6">
    <source>
        <dbReference type="ARBA" id="ARBA00022989"/>
    </source>
</evidence>
<dbReference type="Pfam" id="PF01040">
    <property type="entry name" value="UbiA"/>
    <property type="match status" value="1"/>
</dbReference>
<organism evidence="9">
    <name type="scientific">bioreactor metagenome</name>
    <dbReference type="NCBI Taxonomy" id="1076179"/>
    <lineage>
        <taxon>unclassified sequences</taxon>
        <taxon>metagenomes</taxon>
        <taxon>ecological metagenomes</taxon>
    </lineage>
</organism>
<comment type="caution">
    <text evidence="9">The sequence shown here is derived from an EMBL/GenBank/DDBJ whole genome shotgun (WGS) entry which is preliminary data.</text>
</comment>
<evidence type="ECO:0000256" key="3">
    <source>
        <dbReference type="ARBA" id="ARBA00005985"/>
    </source>
</evidence>
<evidence type="ECO:0000256" key="8">
    <source>
        <dbReference type="SAM" id="Phobius"/>
    </source>
</evidence>
<feature type="transmembrane region" description="Helical" evidence="8">
    <location>
        <begin position="204"/>
        <end position="226"/>
    </location>
</feature>
<dbReference type="FunFam" id="1.20.120.1780:FF:000001">
    <property type="entry name" value="4-hydroxybenzoate octaprenyltransferase"/>
    <property type="match status" value="1"/>
</dbReference>
<feature type="transmembrane region" description="Helical" evidence="8">
    <location>
        <begin position="262"/>
        <end position="285"/>
    </location>
</feature>
<comment type="similarity">
    <text evidence="3">Belongs to the UbiA prenyltransferase family.</text>
</comment>
<dbReference type="PANTHER" id="PTHR11048:SF28">
    <property type="entry name" value="4-HYDROXYBENZOATE POLYPRENYLTRANSFERASE, MITOCHONDRIAL"/>
    <property type="match status" value="1"/>
</dbReference>
<evidence type="ECO:0000256" key="2">
    <source>
        <dbReference type="ARBA" id="ARBA00004141"/>
    </source>
</evidence>
<feature type="transmembrane region" description="Helical" evidence="8">
    <location>
        <begin position="112"/>
        <end position="129"/>
    </location>
</feature>
<feature type="transmembrane region" description="Helical" evidence="8">
    <location>
        <begin position="42"/>
        <end position="64"/>
    </location>
</feature>
<dbReference type="EMBL" id="VSSQ01000279">
    <property type="protein sequence ID" value="MPL89426.1"/>
    <property type="molecule type" value="Genomic_DNA"/>
</dbReference>
<reference evidence="9" key="1">
    <citation type="submission" date="2019-08" db="EMBL/GenBank/DDBJ databases">
        <authorList>
            <person name="Kucharzyk K."/>
            <person name="Murdoch R.W."/>
            <person name="Higgins S."/>
            <person name="Loffler F."/>
        </authorList>
    </citation>
    <scope>NUCLEOTIDE SEQUENCE</scope>
</reference>
<accession>A0A644VDK6</accession>
<feature type="transmembrane region" description="Helical" evidence="8">
    <location>
        <begin position="232"/>
        <end position="250"/>
    </location>
</feature>
<name>A0A644VDK6_9ZZZZ</name>
<evidence type="ECO:0000256" key="7">
    <source>
        <dbReference type="ARBA" id="ARBA00023136"/>
    </source>
</evidence>
<keyword evidence="6 8" id="KW-1133">Transmembrane helix</keyword>
<dbReference type="InterPro" id="IPR039653">
    <property type="entry name" value="Prenyltransferase"/>
</dbReference>
<sequence>MEKIRKYLNLVKFSHTIFAMPFALTGLFLGTERGGGHFSWSLLGLVILAMVFARNAAMGFNRWADREIDARNPRTASREIPASEISPSSALLFVLINAALFVAVAGFINKPALILSLPALIVLLGYSYLKRFTPLCHYGVGLALGIAPSAAYIAVTGTLSLAAGLLSLIVFFWSGSFDILYAIADEEFDKEQGLRSIPQSVGRWWSLFISAAGHTIVLPLLVILYYTGDFGYLYIAGASIFSLLLIYQHIIVKPSDISRLNAAFFTSNGFASAIFAIFAIADLLIN</sequence>
<feature type="transmembrane region" description="Helical" evidence="8">
    <location>
        <begin position="7"/>
        <end position="30"/>
    </location>
</feature>
<keyword evidence="7 8" id="KW-0472">Membrane</keyword>
<keyword evidence="5 8" id="KW-0812">Transmembrane</keyword>
<feature type="transmembrane region" description="Helical" evidence="8">
    <location>
        <begin position="161"/>
        <end position="183"/>
    </location>
</feature>
<comment type="cofactor">
    <cofactor evidence="1">
        <name>Mg(2+)</name>
        <dbReference type="ChEBI" id="CHEBI:18420"/>
    </cofactor>
</comment>
<dbReference type="GO" id="GO:0016765">
    <property type="term" value="F:transferase activity, transferring alkyl or aryl (other than methyl) groups"/>
    <property type="evidence" value="ECO:0007669"/>
    <property type="project" value="InterPro"/>
</dbReference>
<dbReference type="CDD" id="cd13959">
    <property type="entry name" value="PT_UbiA_COQ2"/>
    <property type="match status" value="1"/>
</dbReference>
<evidence type="ECO:0000313" key="9">
    <source>
        <dbReference type="EMBL" id="MPL89426.1"/>
    </source>
</evidence>
<feature type="transmembrane region" description="Helical" evidence="8">
    <location>
        <begin position="136"/>
        <end position="155"/>
    </location>
</feature>
<dbReference type="InterPro" id="IPR006371">
    <property type="entry name" value="Polyprenyltransferase_UbiA-li"/>
</dbReference>
<evidence type="ECO:0000256" key="5">
    <source>
        <dbReference type="ARBA" id="ARBA00022692"/>
    </source>
</evidence>
<dbReference type="InterPro" id="IPR000537">
    <property type="entry name" value="UbiA_prenyltransferase"/>
</dbReference>
<dbReference type="AlphaFoldDB" id="A0A644VDK6"/>
<dbReference type="EC" id="2.5.1.-" evidence="9"/>
<comment type="subcellular location">
    <subcellularLocation>
        <location evidence="2">Membrane</location>
        <topology evidence="2">Multi-pass membrane protein</topology>
    </subcellularLocation>
</comment>
<dbReference type="NCBIfam" id="TIGR01475">
    <property type="entry name" value="ubiA_other"/>
    <property type="match status" value="1"/>
</dbReference>
<keyword evidence="4 9" id="KW-0808">Transferase</keyword>
<dbReference type="Gene3D" id="1.20.120.1780">
    <property type="entry name" value="UbiA prenyltransferase"/>
    <property type="match status" value="1"/>
</dbReference>